<accession>A0A059U1U5</accession>
<feature type="region of interest" description="Disordered" evidence="8">
    <location>
        <begin position="405"/>
        <end position="426"/>
    </location>
</feature>
<name>A0A059U1U5_SPHWJ</name>
<dbReference type="GO" id="GO:0005524">
    <property type="term" value="F:ATP binding"/>
    <property type="evidence" value="ECO:0007669"/>
    <property type="project" value="UniProtKB-KW"/>
</dbReference>
<reference evidence="10" key="1">
    <citation type="journal article" date="2014" name="Appl. Environ. Microbiol.">
        <title>A Novel Angular Dioxygenase Gene Cluster Encoding 3-Phenoxybenzoate 1',2'-Dioxygenase in Sphingobium wenxiniae JZ-1.</title>
        <authorList>
            <person name="Wang C."/>
            <person name="Chen Q."/>
            <person name="Wang R."/>
            <person name="Shi C."/>
            <person name="Yan X."/>
            <person name="He J."/>
            <person name="Hong Q."/>
            <person name="Li S."/>
        </authorList>
    </citation>
    <scope>NUCLEOTIDE SEQUENCE</scope>
    <source>
        <strain evidence="10">JZ-1</strain>
        <plasmid evidence="10">pPBA</plasmid>
    </source>
</reference>
<evidence type="ECO:0000256" key="1">
    <source>
        <dbReference type="ARBA" id="ARBA00022679"/>
    </source>
</evidence>
<proteinExistence type="predicted"/>
<evidence type="ECO:0000256" key="5">
    <source>
        <dbReference type="ARBA" id="ARBA00034531"/>
    </source>
</evidence>
<evidence type="ECO:0000256" key="7">
    <source>
        <dbReference type="ARBA" id="ARBA00048696"/>
    </source>
</evidence>
<dbReference type="GeneID" id="303003388"/>
<protein>
    <recommendedName>
        <fullName evidence="5">protein adenylyltransferase</fullName>
        <ecNumber evidence="5">2.7.7.108</ecNumber>
    </recommendedName>
</protein>
<dbReference type="PROSITE" id="PS51459">
    <property type="entry name" value="FIDO"/>
    <property type="match status" value="1"/>
</dbReference>
<dbReference type="RefSeq" id="WP_006968049.1">
    <property type="nucleotide sequence ID" value="NC_025133.1"/>
</dbReference>
<evidence type="ECO:0000256" key="3">
    <source>
        <dbReference type="ARBA" id="ARBA00022741"/>
    </source>
</evidence>
<geneLocation type="plasmid" evidence="10">
    <name>pPBA</name>
</geneLocation>
<evidence type="ECO:0000259" key="9">
    <source>
        <dbReference type="PROSITE" id="PS51459"/>
    </source>
</evidence>
<organism evidence="10">
    <name type="scientific">Sphingobium wenxiniae (strain DSM 21828 / CGMCC 1.7748 / JZ-1)</name>
    <dbReference type="NCBI Taxonomy" id="595605"/>
    <lineage>
        <taxon>Bacteria</taxon>
        <taxon>Pseudomonadati</taxon>
        <taxon>Pseudomonadota</taxon>
        <taxon>Alphaproteobacteria</taxon>
        <taxon>Sphingomonadales</taxon>
        <taxon>Sphingomonadaceae</taxon>
        <taxon>Sphingobium</taxon>
    </lineage>
</organism>
<dbReference type="InterPro" id="IPR003812">
    <property type="entry name" value="Fido"/>
</dbReference>
<comment type="catalytic activity">
    <reaction evidence="6">
        <text>L-threonyl-[protein] + ATP = 3-O-(5'-adenylyl)-L-threonyl-[protein] + diphosphate</text>
        <dbReference type="Rhea" id="RHEA:54292"/>
        <dbReference type="Rhea" id="RHEA-COMP:11060"/>
        <dbReference type="Rhea" id="RHEA-COMP:13847"/>
        <dbReference type="ChEBI" id="CHEBI:30013"/>
        <dbReference type="ChEBI" id="CHEBI:30616"/>
        <dbReference type="ChEBI" id="CHEBI:33019"/>
        <dbReference type="ChEBI" id="CHEBI:138113"/>
        <dbReference type="EC" id="2.7.7.108"/>
    </reaction>
</comment>
<dbReference type="SUPFAM" id="SSF140931">
    <property type="entry name" value="Fic-like"/>
    <property type="match status" value="1"/>
</dbReference>
<keyword evidence="1" id="KW-0808">Transferase</keyword>
<evidence type="ECO:0000256" key="2">
    <source>
        <dbReference type="ARBA" id="ARBA00022695"/>
    </source>
</evidence>
<dbReference type="EC" id="2.7.7.108" evidence="5"/>
<keyword evidence="2" id="KW-0548">Nucleotidyltransferase</keyword>
<sequence>MSDPYTWRNSDVLRNKLGIRDDNILKEREAFFSVVRHGELVVQRAAPATNAREYRELHNHLFQDVYDWAGRFRTVDISKPGSTFARAHFIARSMEHEFKQLPDLQTLKSMDRDRFADTMGRHISELNAVHPFREGNGRTMRLHLQLHSLAAEKFVSIQAMGPKDWMEASRDSFHTGNHASLAKVIRDAMPLEQNRVEPARGPAGIAFPPSMESLMPVGERRAMSIEQAKDQISRYLPTAQTVASRQHEQLNRIAETSADMRQLAARSAQELAFFRDPKGPMHHLQLIEQRRYHQIEVNWSEGMDPLQRVRAISAGAADFLSKMTDRDIQAADRALRLQVMPPGVSQVDLRLAAQFEKNSPEQNRADARFAQFQLAIDKRVATATERGASKEQLAQIVESAKAHVAATLREGKSPTPTAEKSKDRER</sequence>
<keyword evidence="10" id="KW-0614">Plasmid</keyword>
<keyword evidence="3" id="KW-0547">Nucleotide-binding</keyword>
<dbReference type="EMBL" id="KJ009324">
    <property type="protein sequence ID" value="AHZ46818.1"/>
    <property type="molecule type" value="Genomic_DNA"/>
</dbReference>
<dbReference type="GO" id="GO:0070733">
    <property type="term" value="F:AMPylase activity"/>
    <property type="evidence" value="ECO:0007669"/>
    <property type="project" value="UniProtKB-EC"/>
</dbReference>
<dbReference type="PANTHER" id="PTHR39560">
    <property type="entry name" value="PROTEIN ADENYLYLTRANSFERASE FIC-RELATED"/>
    <property type="match status" value="1"/>
</dbReference>
<dbReference type="Pfam" id="PF02661">
    <property type="entry name" value="Fic"/>
    <property type="match status" value="1"/>
</dbReference>
<dbReference type="GO" id="GO:0051302">
    <property type="term" value="P:regulation of cell division"/>
    <property type="evidence" value="ECO:0007669"/>
    <property type="project" value="TreeGrafter"/>
</dbReference>
<evidence type="ECO:0000256" key="6">
    <source>
        <dbReference type="ARBA" id="ARBA00047939"/>
    </source>
</evidence>
<feature type="domain" description="Fido" evidence="9">
    <location>
        <begin position="49"/>
        <end position="187"/>
    </location>
</feature>
<dbReference type="PANTHER" id="PTHR39560:SF1">
    <property type="entry name" value="PROTEIN ADENYLYLTRANSFERASE FIC-RELATED"/>
    <property type="match status" value="1"/>
</dbReference>
<dbReference type="AlphaFoldDB" id="A0A059U1U5"/>
<keyword evidence="4" id="KW-0067">ATP-binding</keyword>
<evidence type="ECO:0000256" key="8">
    <source>
        <dbReference type="SAM" id="MobiDB-lite"/>
    </source>
</evidence>
<evidence type="ECO:0000256" key="4">
    <source>
        <dbReference type="ARBA" id="ARBA00022840"/>
    </source>
</evidence>
<dbReference type="InterPro" id="IPR036597">
    <property type="entry name" value="Fido-like_dom_sf"/>
</dbReference>
<evidence type="ECO:0000313" key="10">
    <source>
        <dbReference type="EMBL" id="AHZ46818.1"/>
    </source>
</evidence>
<comment type="catalytic activity">
    <reaction evidence="7">
        <text>L-tyrosyl-[protein] + ATP = O-(5'-adenylyl)-L-tyrosyl-[protein] + diphosphate</text>
        <dbReference type="Rhea" id="RHEA:54288"/>
        <dbReference type="Rhea" id="RHEA-COMP:10136"/>
        <dbReference type="Rhea" id="RHEA-COMP:13846"/>
        <dbReference type="ChEBI" id="CHEBI:30616"/>
        <dbReference type="ChEBI" id="CHEBI:33019"/>
        <dbReference type="ChEBI" id="CHEBI:46858"/>
        <dbReference type="ChEBI" id="CHEBI:83624"/>
        <dbReference type="EC" id="2.7.7.108"/>
    </reaction>
</comment>
<dbReference type="Gene3D" id="1.10.3290.10">
    <property type="entry name" value="Fido-like domain"/>
    <property type="match status" value="1"/>
</dbReference>